<evidence type="ECO:0000256" key="10">
    <source>
        <dbReference type="ARBA" id="ARBA00023136"/>
    </source>
</evidence>
<dbReference type="CDD" id="cd00075">
    <property type="entry name" value="HATPase"/>
    <property type="match status" value="1"/>
</dbReference>
<keyword evidence="7" id="KW-0418">Kinase</keyword>
<evidence type="ECO:0000259" key="14">
    <source>
        <dbReference type="PROSITE" id="PS50885"/>
    </source>
</evidence>
<keyword evidence="6 12" id="KW-0812">Transmembrane</keyword>
<evidence type="ECO:0000256" key="2">
    <source>
        <dbReference type="ARBA" id="ARBA00004236"/>
    </source>
</evidence>
<dbReference type="Gene3D" id="3.30.565.10">
    <property type="entry name" value="Histidine kinase-like ATPase, C-terminal domain"/>
    <property type="match status" value="1"/>
</dbReference>
<keyword evidence="16" id="KW-1185">Reference proteome</keyword>
<feature type="domain" description="Histidine kinase" evidence="13">
    <location>
        <begin position="263"/>
        <end position="479"/>
    </location>
</feature>
<dbReference type="GO" id="GO:0005886">
    <property type="term" value="C:plasma membrane"/>
    <property type="evidence" value="ECO:0007669"/>
    <property type="project" value="UniProtKB-SubCell"/>
</dbReference>
<dbReference type="InterPro" id="IPR003594">
    <property type="entry name" value="HATPase_dom"/>
</dbReference>
<proteinExistence type="predicted"/>
<dbReference type="Pfam" id="PF00512">
    <property type="entry name" value="HisKA"/>
    <property type="match status" value="1"/>
</dbReference>
<dbReference type="SMART" id="SM00387">
    <property type="entry name" value="HATPase_c"/>
    <property type="match status" value="1"/>
</dbReference>
<evidence type="ECO:0000256" key="7">
    <source>
        <dbReference type="ARBA" id="ARBA00022777"/>
    </source>
</evidence>
<dbReference type="PANTHER" id="PTHR45436">
    <property type="entry name" value="SENSOR HISTIDINE KINASE YKOH"/>
    <property type="match status" value="1"/>
</dbReference>
<dbReference type="PANTHER" id="PTHR45436:SF5">
    <property type="entry name" value="SENSOR HISTIDINE KINASE TRCS"/>
    <property type="match status" value="1"/>
</dbReference>
<organism evidence="15 16">
    <name type="scientific">Streptomyces broussonetiae</name>
    <dbReference type="NCBI Taxonomy" id="2686304"/>
    <lineage>
        <taxon>Bacteria</taxon>
        <taxon>Bacillati</taxon>
        <taxon>Actinomycetota</taxon>
        <taxon>Actinomycetes</taxon>
        <taxon>Kitasatosporales</taxon>
        <taxon>Streptomycetaceae</taxon>
        <taxon>Streptomyces</taxon>
    </lineage>
</organism>
<dbReference type="Proteomes" id="UP000436138">
    <property type="component" value="Chromosome"/>
</dbReference>
<dbReference type="Pfam" id="PF02518">
    <property type="entry name" value="HATPase_c"/>
    <property type="match status" value="1"/>
</dbReference>
<evidence type="ECO:0000256" key="4">
    <source>
        <dbReference type="ARBA" id="ARBA00022553"/>
    </source>
</evidence>
<keyword evidence="9" id="KW-0902">Two-component regulatory system</keyword>
<keyword evidence="4" id="KW-0597">Phosphoprotein</keyword>
<dbReference type="AlphaFoldDB" id="A0A6I6N349"/>
<dbReference type="InterPro" id="IPR036097">
    <property type="entry name" value="HisK_dim/P_sf"/>
</dbReference>
<dbReference type="CDD" id="cd06225">
    <property type="entry name" value="HAMP"/>
    <property type="match status" value="1"/>
</dbReference>
<dbReference type="Pfam" id="PF00672">
    <property type="entry name" value="HAMP"/>
    <property type="match status" value="1"/>
</dbReference>
<evidence type="ECO:0000313" key="16">
    <source>
        <dbReference type="Proteomes" id="UP000436138"/>
    </source>
</evidence>
<evidence type="ECO:0000256" key="3">
    <source>
        <dbReference type="ARBA" id="ARBA00012438"/>
    </source>
</evidence>
<evidence type="ECO:0000313" key="15">
    <source>
        <dbReference type="EMBL" id="QHA04881.1"/>
    </source>
</evidence>
<dbReference type="InterPro" id="IPR004358">
    <property type="entry name" value="Sig_transdc_His_kin-like_C"/>
</dbReference>
<reference evidence="15 16" key="1">
    <citation type="submission" date="2019-12" db="EMBL/GenBank/DDBJ databases">
        <title>Streptomyces sp. strain T44 isolated from rhizosphere soil of Broussonetia papyrifera.</title>
        <authorList>
            <person name="Mo P."/>
        </authorList>
    </citation>
    <scope>NUCLEOTIDE SEQUENCE [LARGE SCALE GENOMIC DNA]</scope>
    <source>
        <strain evidence="15 16">T44</strain>
    </source>
</reference>
<feature type="transmembrane region" description="Helical" evidence="12">
    <location>
        <begin position="173"/>
        <end position="195"/>
    </location>
</feature>
<keyword evidence="8 12" id="KW-1133">Transmembrane helix</keyword>
<evidence type="ECO:0000256" key="9">
    <source>
        <dbReference type="ARBA" id="ARBA00023012"/>
    </source>
</evidence>
<dbReference type="GO" id="GO:0000155">
    <property type="term" value="F:phosphorelay sensor kinase activity"/>
    <property type="evidence" value="ECO:0007669"/>
    <property type="project" value="InterPro"/>
</dbReference>
<sequence>MTRPRSRSRSWAGPRLWSRPRRHRRPPLRRRLALTASAAVAGVALTVCAGAYAVTVYTLNRQFDLQLTQAATLAIQQHQGSGPGVQAGECRYLAAPACAQLVPASAADDPKESYLLPVTDAVRRVAGGERAPYYSTASVAGHPVRVLTTPAGKGLAMQVALRSDGVRRAERQVAGLLAVIGGAGVPVAALLGYWVSRSGLAPVARLTSTAERITATRDAGHRIELPPGPRGREDEITRLAVSFNTMLDALEESLAAQRRLVADASHELRTPLTALRANAEILLRAERLTPRQRERATGALTRQLREVTNLVNDLIDLARDEEPRQALELVRPTDLLEHAVAAARDHWPHIAFVSQTDPSATATLTAAVPSRLTRLFSNLLDNAAKFSPTGGRVEATALRSPEDGRLEITVRDHGPGIDPADLPHVFDRFYRSRTARALPGSGLGLAMARQIAHTHGAELTAHQAPGGGALFRLRLPANENSR</sequence>
<keyword evidence="5" id="KW-0808">Transferase</keyword>
<dbReference type="InterPro" id="IPR005467">
    <property type="entry name" value="His_kinase_dom"/>
</dbReference>
<evidence type="ECO:0000256" key="5">
    <source>
        <dbReference type="ARBA" id="ARBA00022679"/>
    </source>
</evidence>
<evidence type="ECO:0000259" key="13">
    <source>
        <dbReference type="PROSITE" id="PS50109"/>
    </source>
</evidence>
<dbReference type="KEGG" id="sbro:GQF42_17665"/>
<name>A0A6I6N349_9ACTN</name>
<dbReference type="PROSITE" id="PS50109">
    <property type="entry name" value="HIS_KIN"/>
    <property type="match status" value="1"/>
</dbReference>
<dbReference type="CDD" id="cd00082">
    <property type="entry name" value="HisKA"/>
    <property type="match status" value="1"/>
</dbReference>
<dbReference type="SUPFAM" id="SSF47384">
    <property type="entry name" value="Homodimeric domain of signal transducing histidine kinase"/>
    <property type="match status" value="1"/>
</dbReference>
<accession>A0A6I6N349</accession>
<dbReference type="InterPro" id="IPR050428">
    <property type="entry name" value="TCS_sensor_his_kinase"/>
</dbReference>
<comment type="catalytic activity">
    <reaction evidence="1">
        <text>ATP + protein L-histidine = ADP + protein N-phospho-L-histidine.</text>
        <dbReference type="EC" id="2.7.13.3"/>
    </reaction>
</comment>
<dbReference type="PROSITE" id="PS50885">
    <property type="entry name" value="HAMP"/>
    <property type="match status" value="1"/>
</dbReference>
<protein>
    <recommendedName>
        <fullName evidence="3">histidine kinase</fullName>
        <ecNumber evidence="3">2.7.13.3</ecNumber>
    </recommendedName>
</protein>
<comment type="subcellular location">
    <subcellularLocation>
        <location evidence="2">Cell membrane</location>
    </subcellularLocation>
</comment>
<dbReference type="EMBL" id="CP047020">
    <property type="protein sequence ID" value="QHA04881.1"/>
    <property type="molecule type" value="Genomic_DNA"/>
</dbReference>
<dbReference type="Gene3D" id="1.10.287.130">
    <property type="match status" value="1"/>
</dbReference>
<feature type="region of interest" description="Disordered" evidence="11">
    <location>
        <begin position="1"/>
        <end position="23"/>
    </location>
</feature>
<gene>
    <name evidence="15" type="ORF">GQF42_17665</name>
</gene>
<evidence type="ECO:0000256" key="6">
    <source>
        <dbReference type="ARBA" id="ARBA00022692"/>
    </source>
</evidence>
<evidence type="ECO:0000256" key="12">
    <source>
        <dbReference type="SAM" id="Phobius"/>
    </source>
</evidence>
<evidence type="ECO:0000256" key="8">
    <source>
        <dbReference type="ARBA" id="ARBA00022989"/>
    </source>
</evidence>
<keyword evidence="10 12" id="KW-0472">Membrane</keyword>
<dbReference type="SMART" id="SM00304">
    <property type="entry name" value="HAMP"/>
    <property type="match status" value="1"/>
</dbReference>
<dbReference type="EC" id="2.7.13.3" evidence="3"/>
<dbReference type="Gene3D" id="6.10.340.10">
    <property type="match status" value="1"/>
</dbReference>
<evidence type="ECO:0000256" key="11">
    <source>
        <dbReference type="SAM" id="MobiDB-lite"/>
    </source>
</evidence>
<evidence type="ECO:0000256" key="1">
    <source>
        <dbReference type="ARBA" id="ARBA00000085"/>
    </source>
</evidence>
<dbReference type="SMART" id="SM00388">
    <property type="entry name" value="HisKA"/>
    <property type="match status" value="1"/>
</dbReference>
<dbReference type="RefSeq" id="WP_158921061.1">
    <property type="nucleotide sequence ID" value="NZ_CP047020.1"/>
</dbReference>
<dbReference type="InterPro" id="IPR036890">
    <property type="entry name" value="HATPase_C_sf"/>
</dbReference>
<dbReference type="SUPFAM" id="SSF55874">
    <property type="entry name" value="ATPase domain of HSP90 chaperone/DNA topoisomerase II/histidine kinase"/>
    <property type="match status" value="1"/>
</dbReference>
<dbReference type="InterPro" id="IPR003660">
    <property type="entry name" value="HAMP_dom"/>
</dbReference>
<dbReference type="InterPro" id="IPR003661">
    <property type="entry name" value="HisK_dim/P_dom"/>
</dbReference>
<dbReference type="PRINTS" id="PR00344">
    <property type="entry name" value="BCTRLSENSOR"/>
</dbReference>
<feature type="domain" description="HAMP" evidence="14">
    <location>
        <begin position="197"/>
        <end position="255"/>
    </location>
</feature>